<feature type="signal peptide" evidence="4">
    <location>
        <begin position="1"/>
        <end position="27"/>
    </location>
</feature>
<dbReference type="GO" id="GO:0004553">
    <property type="term" value="F:hydrolase activity, hydrolyzing O-glycosyl compounds"/>
    <property type="evidence" value="ECO:0007669"/>
    <property type="project" value="InterPro"/>
</dbReference>
<feature type="region of interest" description="Disordered" evidence="3">
    <location>
        <begin position="172"/>
        <end position="209"/>
    </location>
</feature>
<name>A0A7W7G7J8_9ACTN</name>
<feature type="domain" description="Chitin-binding type-3" evidence="5">
    <location>
        <begin position="208"/>
        <end position="254"/>
    </location>
</feature>
<dbReference type="InterPro" id="IPR003610">
    <property type="entry name" value="CBM5/12"/>
</dbReference>
<dbReference type="CDD" id="cd12214">
    <property type="entry name" value="ChiA1_BD"/>
    <property type="match status" value="1"/>
</dbReference>
<dbReference type="SMART" id="SM00495">
    <property type="entry name" value="ChtBD3"/>
    <property type="match status" value="1"/>
</dbReference>
<evidence type="ECO:0000256" key="3">
    <source>
        <dbReference type="SAM" id="MobiDB-lite"/>
    </source>
</evidence>
<evidence type="ECO:0000256" key="4">
    <source>
        <dbReference type="SAM" id="SignalP"/>
    </source>
</evidence>
<dbReference type="RefSeq" id="WP_184875523.1">
    <property type="nucleotide sequence ID" value="NZ_BOOV01000014.1"/>
</dbReference>
<dbReference type="InterPro" id="IPR036573">
    <property type="entry name" value="CBM_sf_5/12"/>
</dbReference>
<dbReference type="PANTHER" id="PTHR34823">
    <property type="entry name" value="GLCNAC-BINDING PROTEIN A"/>
    <property type="match status" value="1"/>
</dbReference>
<dbReference type="GO" id="GO:0005975">
    <property type="term" value="P:carbohydrate metabolic process"/>
    <property type="evidence" value="ECO:0007669"/>
    <property type="project" value="InterPro"/>
</dbReference>
<comment type="caution">
    <text evidence="6">The sequence shown here is derived from an EMBL/GenBank/DDBJ whole genome shotgun (WGS) entry which is preliminary data.</text>
</comment>
<dbReference type="PANTHER" id="PTHR34823:SF1">
    <property type="entry name" value="CHITIN-BINDING TYPE-4 DOMAIN-CONTAINING PROTEIN"/>
    <property type="match status" value="1"/>
</dbReference>
<gene>
    <name evidence="6" type="ORF">BJ982_000119</name>
</gene>
<dbReference type="InterPro" id="IPR051024">
    <property type="entry name" value="GlcNAc_Chitin_IntDeg"/>
</dbReference>
<dbReference type="GO" id="GO:0005576">
    <property type="term" value="C:extracellular region"/>
    <property type="evidence" value="ECO:0007669"/>
    <property type="project" value="InterPro"/>
</dbReference>
<dbReference type="InterPro" id="IPR004302">
    <property type="entry name" value="Cellulose/chitin-bd_N"/>
</dbReference>
<feature type="compositionally biased region" description="Pro residues" evidence="3">
    <location>
        <begin position="174"/>
        <end position="204"/>
    </location>
</feature>
<dbReference type="Proteomes" id="UP000542210">
    <property type="component" value="Unassembled WGS sequence"/>
</dbReference>
<evidence type="ECO:0000259" key="5">
    <source>
        <dbReference type="SMART" id="SM00495"/>
    </source>
</evidence>
<dbReference type="Gene3D" id="2.10.10.20">
    <property type="entry name" value="Carbohydrate-binding module superfamily 5/12"/>
    <property type="match status" value="1"/>
</dbReference>
<dbReference type="CDD" id="cd21177">
    <property type="entry name" value="LPMO_AA10"/>
    <property type="match status" value="1"/>
</dbReference>
<organism evidence="6 7">
    <name type="scientific">Sphaerisporangium siamense</name>
    <dbReference type="NCBI Taxonomy" id="795645"/>
    <lineage>
        <taxon>Bacteria</taxon>
        <taxon>Bacillati</taxon>
        <taxon>Actinomycetota</taxon>
        <taxon>Actinomycetes</taxon>
        <taxon>Streptosporangiales</taxon>
        <taxon>Streptosporangiaceae</taxon>
        <taxon>Sphaerisporangium</taxon>
    </lineage>
</organism>
<evidence type="ECO:0000313" key="6">
    <source>
        <dbReference type="EMBL" id="MBB4698575.1"/>
    </source>
</evidence>
<evidence type="ECO:0000256" key="2">
    <source>
        <dbReference type="ARBA" id="ARBA00022801"/>
    </source>
</evidence>
<keyword evidence="2" id="KW-0378">Hydrolase</keyword>
<keyword evidence="7" id="KW-1185">Reference proteome</keyword>
<dbReference type="EMBL" id="JACHND010000001">
    <property type="protein sequence ID" value="MBB4698575.1"/>
    <property type="molecule type" value="Genomic_DNA"/>
</dbReference>
<dbReference type="SUPFAM" id="SSF81296">
    <property type="entry name" value="E set domains"/>
    <property type="match status" value="1"/>
</dbReference>
<sequence length="254" mass="26765">MRRAVTLLSSAAIAAASVVFVATPASAHGYIVSPPSRQANCAQGKVSNCGQIIWEPASVEGPKGLKNCSGGDGRWAPLDDDSKAWPVAKVSDTVNFKWTIEARHATSTWEYYVGGTRIAVFDDKGRQPGSTVSHTVSLGGRTGRIKLLAIWNIADTAMAFYNCVDLQVGSGGPDPTPTPTPTITPTVTPTPTPTRTPTPTPTPTVVPNGPWTAGTAYTVGSQATYNGVTYRCLQPHTALPGWEPPNVPALWARV</sequence>
<keyword evidence="1 4" id="KW-0732">Signal</keyword>
<dbReference type="Pfam" id="PF02839">
    <property type="entry name" value="CBM_5_12"/>
    <property type="match status" value="1"/>
</dbReference>
<dbReference type="SUPFAM" id="SSF51055">
    <property type="entry name" value="Carbohydrate binding domain"/>
    <property type="match status" value="1"/>
</dbReference>
<protein>
    <submittedName>
        <fullName evidence="6">Chitin-binding protein</fullName>
    </submittedName>
</protein>
<evidence type="ECO:0000313" key="7">
    <source>
        <dbReference type="Proteomes" id="UP000542210"/>
    </source>
</evidence>
<dbReference type="Pfam" id="PF03067">
    <property type="entry name" value="LPMO_10"/>
    <property type="match status" value="1"/>
</dbReference>
<reference evidence="6 7" key="1">
    <citation type="submission" date="2020-08" db="EMBL/GenBank/DDBJ databases">
        <title>Sequencing the genomes of 1000 actinobacteria strains.</title>
        <authorList>
            <person name="Klenk H.-P."/>
        </authorList>
    </citation>
    <scope>NUCLEOTIDE SEQUENCE [LARGE SCALE GENOMIC DNA]</scope>
    <source>
        <strain evidence="6 7">DSM 45784</strain>
    </source>
</reference>
<accession>A0A7W7G7J8</accession>
<dbReference type="Gene3D" id="2.70.50.50">
    <property type="entry name" value="chitin-binding protein cbp21"/>
    <property type="match status" value="1"/>
</dbReference>
<dbReference type="InterPro" id="IPR014756">
    <property type="entry name" value="Ig_E-set"/>
</dbReference>
<dbReference type="AlphaFoldDB" id="A0A7W7G7J8"/>
<evidence type="ECO:0000256" key="1">
    <source>
        <dbReference type="ARBA" id="ARBA00022729"/>
    </source>
</evidence>
<feature type="chain" id="PRO_5031413768" evidence="4">
    <location>
        <begin position="28"/>
        <end position="254"/>
    </location>
</feature>
<proteinExistence type="predicted"/>
<dbReference type="GO" id="GO:0030246">
    <property type="term" value="F:carbohydrate binding"/>
    <property type="evidence" value="ECO:0007669"/>
    <property type="project" value="InterPro"/>
</dbReference>